<keyword evidence="2" id="KW-1185">Reference proteome</keyword>
<evidence type="ECO:0000313" key="2">
    <source>
        <dbReference type="Proteomes" id="UP000050544"/>
    </source>
</evidence>
<reference evidence="1 2" key="1">
    <citation type="submission" date="2015-07" db="EMBL/GenBank/DDBJ databases">
        <title>Whole genome sequence of Thermanaerothrix daxensis DSM 23592.</title>
        <authorList>
            <person name="Hemp J."/>
            <person name="Ward L.M."/>
            <person name="Pace L.A."/>
            <person name="Fischer W.W."/>
        </authorList>
    </citation>
    <scope>NUCLEOTIDE SEQUENCE [LARGE SCALE GENOMIC DNA]</scope>
    <source>
        <strain evidence="1 2">GNS-1</strain>
    </source>
</reference>
<dbReference type="OrthoDB" id="165737at2"/>
<comment type="caution">
    <text evidence="1">The sequence shown here is derived from an EMBL/GenBank/DDBJ whole genome shotgun (WGS) entry which is preliminary data.</text>
</comment>
<evidence type="ECO:0000313" key="1">
    <source>
        <dbReference type="EMBL" id="KPL82673.1"/>
    </source>
</evidence>
<name>A0A0P6XUE4_9CHLR</name>
<dbReference type="EMBL" id="LGKO01000005">
    <property type="protein sequence ID" value="KPL82673.1"/>
    <property type="molecule type" value="Genomic_DNA"/>
</dbReference>
<dbReference type="AlphaFoldDB" id="A0A0P6XUE4"/>
<sequence>MNGRSEPKTETIAETENYMAWRAEEPDGEMTYHLELGNFTVHFFQEEWDEFLQLMRAVIESEEKG</sequence>
<organism evidence="1 2">
    <name type="scientific">Thermanaerothrix daxensis</name>
    <dbReference type="NCBI Taxonomy" id="869279"/>
    <lineage>
        <taxon>Bacteria</taxon>
        <taxon>Bacillati</taxon>
        <taxon>Chloroflexota</taxon>
        <taxon>Anaerolineae</taxon>
        <taxon>Anaerolineales</taxon>
        <taxon>Anaerolineaceae</taxon>
        <taxon>Thermanaerothrix</taxon>
    </lineage>
</organism>
<dbReference type="STRING" id="869279.SE15_11310"/>
<protein>
    <submittedName>
        <fullName evidence="1">Uncharacterized protein</fullName>
    </submittedName>
</protein>
<proteinExistence type="predicted"/>
<dbReference type="RefSeq" id="WP_054522205.1">
    <property type="nucleotide sequence ID" value="NZ_LGKO01000005.1"/>
</dbReference>
<dbReference type="Proteomes" id="UP000050544">
    <property type="component" value="Unassembled WGS sequence"/>
</dbReference>
<accession>A0A0P6XUE4</accession>
<gene>
    <name evidence="1" type="ORF">SE15_11310</name>
</gene>